<keyword evidence="3" id="KW-1185">Reference proteome</keyword>
<gene>
    <name evidence="2" type="ORF">BJ322DRAFT_1113877</name>
</gene>
<evidence type="ECO:0000313" key="3">
    <source>
        <dbReference type="Proteomes" id="UP000736335"/>
    </source>
</evidence>
<evidence type="ECO:0000256" key="1">
    <source>
        <dbReference type="SAM" id="MobiDB-lite"/>
    </source>
</evidence>
<accession>A0A9P6L1Y3</accession>
<sequence length="463" mass="52310">MDGDRSERIKQQLSWHKRIGRDVNIPAGFHAFRKAKAWGAMVKAVQRHQLGTSHRKLPEPEQIDENFDPFVGVEITPDVGDSVNDDNCSIPGGDDDNDGVRSNVGSGSDEFPNTDDDDDVASNTDIVADEVSAHHISLDPVVDSECEDIGCEGEDADEGDEELMESNHAFAVKLGVVPPRSTRDAGCQLPSPYTAGCTWSREDWSCSYDAVFMAFWSLYEQSSQNWRCNWRERALEWNGPLGENFDHLIILAATPVSIQDRMGWFCRYRDRLRNQLSRKDPGSFPRRGQVPASASRILELLFGKATGPYLEQRLICRSCEESSRAEREICFLALGGLQKDKTQVWLHTIWAEFVNRSKTEAAHMGTMCPHCRGPNEVQDLRMPEVPWIWFEHERSSPVWPSLTLGFDSPTQRLRYSLRVIIYAGGNHFTVELLLSGWSRDTTRIAEVGVRGHRLCRGREGERS</sequence>
<reference evidence="2" key="2">
    <citation type="submission" date="2020-11" db="EMBL/GenBank/DDBJ databases">
        <authorList>
            <consortium name="DOE Joint Genome Institute"/>
            <person name="Kuo A."/>
            <person name="Miyauchi S."/>
            <person name="Kiss E."/>
            <person name="Drula E."/>
            <person name="Kohler A."/>
            <person name="Sanchez-Garcia M."/>
            <person name="Andreopoulos B."/>
            <person name="Barry K.W."/>
            <person name="Bonito G."/>
            <person name="Buee M."/>
            <person name="Carver A."/>
            <person name="Chen C."/>
            <person name="Cichocki N."/>
            <person name="Clum A."/>
            <person name="Culley D."/>
            <person name="Crous P.W."/>
            <person name="Fauchery L."/>
            <person name="Girlanda M."/>
            <person name="Hayes R."/>
            <person name="Keri Z."/>
            <person name="Labutti K."/>
            <person name="Lipzen A."/>
            <person name="Lombard V."/>
            <person name="Magnuson J."/>
            <person name="Maillard F."/>
            <person name="Morin E."/>
            <person name="Murat C."/>
            <person name="Nolan M."/>
            <person name="Ohm R."/>
            <person name="Pangilinan J."/>
            <person name="Pereira M."/>
            <person name="Perotto S."/>
            <person name="Peter M."/>
            <person name="Riley R."/>
            <person name="Sitrit Y."/>
            <person name="Stielow B."/>
            <person name="Szollosi G."/>
            <person name="Zifcakova L."/>
            <person name="Stursova M."/>
            <person name="Spatafora J.W."/>
            <person name="Tedersoo L."/>
            <person name="Vaario L.-M."/>
            <person name="Yamada A."/>
            <person name="Yan M."/>
            <person name="Wang P."/>
            <person name="Xu J."/>
            <person name="Bruns T."/>
            <person name="Baldrian P."/>
            <person name="Vilgalys R."/>
            <person name="Henrissat B."/>
            <person name="Grigoriev I.V."/>
            <person name="Hibbett D."/>
            <person name="Nagy L.G."/>
            <person name="Martin F.M."/>
        </authorList>
    </citation>
    <scope>NUCLEOTIDE SEQUENCE</scope>
    <source>
        <strain evidence="2">UH-Tt-Lm1</strain>
    </source>
</reference>
<name>A0A9P6L1Y3_9AGAM</name>
<evidence type="ECO:0000313" key="2">
    <source>
        <dbReference type="EMBL" id="KAF9779018.1"/>
    </source>
</evidence>
<dbReference type="EMBL" id="WIUZ02000021">
    <property type="protein sequence ID" value="KAF9779018.1"/>
    <property type="molecule type" value="Genomic_DNA"/>
</dbReference>
<comment type="caution">
    <text evidence="2">The sequence shown here is derived from an EMBL/GenBank/DDBJ whole genome shotgun (WGS) entry which is preliminary data.</text>
</comment>
<reference evidence="2" key="1">
    <citation type="journal article" date="2020" name="Nat. Commun.">
        <title>Large-scale genome sequencing of mycorrhizal fungi provides insights into the early evolution of symbiotic traits.</title>
        <authorList>
            <person name="Miyauchi S."/>
            <person name="Kiss E."/>
            <person name="Kuo A."/>
            <person name="Drula E."/>
            <person name="Kohler A."/>
            <person name="Sanchez-Garcia M."/>
            <person name="Morin E."/>
            <person name="Andreopoulos B."/>
            <person name="Barry K.W."/>
            <person name="Bonito G."/>
            <person name="Buee M."/>
            <person name="Carver A."/>
            <person name="Chen C."/>
            <person name="Cichocki N."/>
            <person name="Clum A."/>
            <person name="Culley D."/>
            <person name="Crous P.W."/>
            <person name="Fauchery L."/>
            <person name="Girlanda M."/>
            <person name="Hayes R.D."/>
            <person name="Keri Z."/>
            <person name="LaButti K."/>
            <person name="Lipzen A."/>
            <person name="Lombard V."/>
            <person name="Magnuson J."/>
            <person name="Maillard F."/>
            <person name="Murat C."/>
            <person name="Nolan M."/>
            <person name="Ohm R.A."/>
            <person name="Pangilinan J."/>
            <person name="Pereira M.F."/>
            <person name="Perotto S."/>
            <person name="Peter M."/>
            <person name="Pfister S."/>
            <person name="Riley R."/>
            <person name="Sitrit Y."/>
            <person name="Stielow J.B."/>
            <person name="Szollosi G."/>
            <person name="Zifcakova L."/>
            <person name="Stursova M."/>
            <person name="Spatafora J.W."/>
            <person name="Tedersoo L."/>
            <person name="Vaario L.M."/>
            <person name="Yamada A."/>
            <person name="Yan M."/>
            <person name="Wang P."/>
            <person name="Xu J."/>
            <person name="Bruns T."/>
            <person name="Baldrian P."/>
            <person name="Vilgalys R."/>
            <person name="Dunand C."/>
            <person name="Henrissat B."/>
            <person name="Grigoriev I.V."/>
            <person name="Hibbett D."/>
            <person name="Nagy L.G."/>
            <person name="Martin F.M."/>
        </authorList>
    </citation>
    <scope>NUCLEOTIDE SEQUENCE</scope>
    <source>
        <strain evidence="2">UH-Tt-Lm1</strain>
    </source>
</reference>
<protein>
    <submittedName>
        <fullName evidence="2">Uncharacterized protein</fullName>
    </submittedName>
</protein>
<organism evidence="2 3">
    <name type="scientific">Thelephora terrestris</name>
    <dbReference type="NCBI Taxonomy" id="56493"/>
    <lineage>
        <taxon>Eukaryota</taxon>
        <taxon>Fungi</taxon>
        <taxon>Dikarya</taxon>
        <taxon>Basidiomycota</taxon>
        <taxon>Agaricomycotina</taxon>
        <taxon>Agaricomycetes</taxon>
        <taxon>Thelephorales</taxon>
        <taxon>Thelephoraceae</taxon>
        <taxon>Thelephora</taxon>
    </lineage>
</organism>
<feature type="region of interest" description="Disordered" evidence="1">
    <location>
        <begin position="77"/>
        <end position="121"/>
    </location>
</feature>
<proteinExistence type="predicted"/>
<dbReference type="Proteomes" id="UP000736335">
    <property type="component" value="Unassembled WGS sequence"/>
</dbReference>
<dbReference type="AlphaFoldDB" id="A0A9P6L1Y3"/>